<dbReference type="Pfam" id="PF12728">
    <property type="entry name" value="HTH_17"/>
    <property type="match status" value="1"/>
</dbReference>
<dbReference type="Proteomes" id="UP000567067">
    <property type="component" value="Unassembled WGS sequence"/>
</dbReference>
<evidence type="ECO:0000313" key="2">
    <source>
        <dbReference type="EMBL" id="MBA9088702.1"/>
    </source>
</evidence>
<evidence type="ECO:0000259" key="1">
    <source>
        <dbReference type="Pfam" id="PF12728"/>
    </source>
</evidence>
<accession>A0A7W3SYV6</accession>
<dbReference type="RefSeq" id="WP_182540459.1">
    <property type="nucleotide sequence ID" value="NZ_JACJIP010000065.1"/>
</dbReference>
<feature type="domain" description="Helix-turn-helix" evidence="1">
    <location>
        <begin position="8"/>
        <end position="45"/>
    </location>
</feature>
<name>A0A7W3SYV6_9BACL</name>
<dbReference type="EMBL" id="JACJIP010000065">
    <property type="protein sequence ID" value="MBA9088702.1"/>
    <property type="molecule type" value="Genomic_DNA"/>
</dbReference>
<dbReference type="AlphaFoldDB" id="A0A7W3SYV6"/>
<keyword evidence="3" id="KW-1185">Reference proteome</keyword>
<protein>
    <submittedName>
        <fullName evidence="2">Excisionase family DNA binding protein</fullName>
    </submittedName>
</protein>
<dbReference type="GO" id="GO:0003677">
    <property type="term" value="F:DNA binding"/>
    <property type="evidence" value="ECO:0007669"/>
    <property type="project" value="InterPro"/>
</dbReference>
<gene>
    <name evidence="2" type="ORF">FHR92_005220</name>
</gene>
<proteinExistence type="predicted"/>
<dbReference type="InterPro" id="IPR041657">
    <property type="entry name" value="HTH_17"/>
</dbReference>
<reference evidence="2 3" key="1">
    <citation type="submission" date="2020-08" db="EMBL/GenBank/DDBJ databases">
        <title>Genomic Encyclopedia of Type Strains, Phase III (KMG-III): the genomes of soil and plant-associated and newly described type strains.</title>
        <authorList>
            <person name="Whitman W."/>
        </authorList>
    </citation>
    <scope>NUCLEOTIDE SEQUENCE [LARGE SCALE GENOMIC DNA]</scope>
    <source>
        <strain evidence="2 3">CECT 8693</strain>
    </source>
</reference>
<evidence type="ECO:0000313" key="3">
    <source>
        <dbReference type="Proteomes" id="UP000567067"/>
    </source>
</evidence>
<dbReference type="NCBIfam" id="TIGR01764">
    <property type="entry name" value="excise"/>
    <property type="match status" value="1"/>
</dbReference>
<organism evidence="2 3">
    <name type="scientific">Fontibacillus solani</name>
    <dbReference type="NCBI Taxonomy" id="1572857"/>
    <lineage>
        <taxon>Bacteria</taxon>
        <taxon>Bacillati</taxon>
        <taxon>Bacillota</taxon>
        <taxon>Bacilli</taxon>
        <taxon>Bacillales</taxon>
        <taxon>Paenibacillaceae</taxon>
        <taxon>Fontibacillus</taxon>
    </lineage>
</organism>
<comment type="caution">
    <text evidence="2">The sequence shown here is derived from an EMBL/GenBank/DDBJ whole genome shotgun (WGS) entry which is preliminary data.</text>
</comment>
<sequence>MSTSPHIMTLKQTASFLGISEPTLKRRIKTKQIRAYKDGGYWKIKIEWAEAYQNELIKQSS</sequence>
<dbReference type="InterPro" id="IPR010093">
    <property type="entry name" value="SinI_DNA-bd"/>
</dbReference>